<feature type="region of interest" description="Disordered" evidence="1">
    <location>
        <begin position="202"/>
        <end position="225"/>
    </location>
</feature>
<gene>
    <name evidence="3" type="ORF">SAMN04489867_0874</name>
</gene>
<evidence type="ECO:0000313" key="4">
    <source>
        <dbReference type="Proteomes" id="UP000199077"/>
    </source>
</evidence>
<dbReference type="SUPFAM" id="SSF53597">
    <property type="entry name" value="Dihydrofolate reductase-like"/>
    <property type="match status" value="1"/>
</dbReference>
<name>A0A1H0N982_9MICO</name>
<feature type="domain" description="Bacterial bifunctional deaminase-reductase C-terminal" evidence="2">
    <location>
        <begin position="8"/>
        <end position="186"/>
    </location>
</feature>
<evidence type="ECO:0000313" key="3">
    <source>
        <dbReference type="EMBL" id="SDO89243.1"/>
    </source>
</evidence>
<dbReference type="GO" id="GO:0009231">
    <property type="term" value="P:riboflavin biosynthetic process"/>
    <property type="evidence" value="ECO:0007669"/>
    <property type="project" value="InterPro"/>
</dbReference>
<dbReference type="GO" id="GO:0008703">
    <property type="term" value="F:5-amino-6-(5-phosphoribosylamino)uracil reductase activity"/>
    <property type="evidence" value="ECO:0007669"/>
    <property type="project" value="InterPro"/>
</dbReference>
<reference evidence="4" key="1">
    <citation type="submission" date="2016-10" db="EMBL/GenBank/DDBJ databases">
        <authorList>
            <person name="Varghese N."/>
            <person name="Submissions S."/>
        </authorList>
    </citation>
    <scope>NUCLEOTIDE SEQUENCE [LARGE SCALE GENOMIC DNA]</scope>
    <source>
        <strain evidence="4">DSM 22329</strain>
    </source>
</reference>
<dbReference type="PANTHER" id="PTHR38011">
    <property type="entry name" value="DIHYDROFOLATE REDUCTASE FAMILY PROTEIN (AFU_ORTHOLOGUE AFUA_8G06820)"/>
    <property type="match status" value="1"/>
</dbReference>
<evidence type="ECO:0000259" key="2">
    <source>
        <dbReference type="Pfam" id="PF01872"/>
    </source>
</evidence>
<dbReference type="Proteomes" id="UP000199077">
    <property type="component" value="Chromosome I"/>
</dbReference>
<keyword evidence="4" id="KW-1185">Reference proteome</keyword>
<sequence>MSLTRVHNLSISLDGFATGEPQSLEAPFGHAGERLHTWMFATRFWDAETGSLGVDNAIAERHGPGIGAEIMGANKFGPPGWQDDPDWQGWWGPNPPFHSPTFVLTHRPRSSIEMEGGTTFHFLDAAPADALEIAQRAAEGKDVRIGGGATVVRDFVAAGLVDLLHLVQVPIVLGRGVRVWDGLEALEDAYDIEAVSTPSGVTHLTLTRKPPPERAGPRLSAPAPA</sequence>
<dbReference type="Gene3D" id="3.40.430.10">
    <property type="entry name" value="Dihydrofolate Reductase, subunit A"/>
    <property type="match status" value="1"/>
</dbReference>
<dbReference type="InterPro" id="IPR002734">
    <property type="entry name" value="RibDG_C"/>
</dbReference>
<evidence type="ECO:0000256" key="1">
    <source>
        <dbReference type="SAM" id="MobiDB-lite"/>
    </source>
</evidence>
<dbReference type="InterPro" id="IPR050765">
    <property type="entry name" value="Riboflavin_Biosynth_HTPR"/>
</dbReference>
<proteinExistence type="predicted"/>
<accession>A0A1H0N982</accession>
<dbReference type="AlphaFoldDB" id="A0A1H0N982"/>
<dbReference type="OrthoDB" id="2313602at2"/>
<organism evidence="3 4">
    <name type="scientific">Pedococcus dokdonensis</name>
    <dbReference type="NCBI Taxonomy" id="443156"/>
    <lineage>
        <taxon>Bacteria</taxon>
        <taxon>Bacillati</taxon>
        <taxon>Actinomycetota</taxon>
        <taxon>Actinomycetes</taxon>
        <taxon>Micrococcales</taxon>
        <taxon>Intrasporangiaceae</taxon>
        <taxon>Pedococcus</taxon>
    </lineage>
</organism>
<protein>
    <submittedName>
        <fullName evidence="3">RibD C-terminal domain-containing protein</fullName>
    </submittedName>
</protein>
<dbReference type="Pfam" id="PF01872">
    <property type="entry name" value="RibD_C"/>
    <property type="match status" value="1"/>
</dbReference>
<dbReference type="EMBL" id="LT629711">
    <property type="protein sequence ID" value="SDO89243.1"/>
    <property type="molecule type" value="Genomic_DNA"/>
</dbReference>
<dbReference type="STRING" id="443156.SAMN04489867_0874"/>
<dbReference type="RefSeq" id="WP_091781973.1">
    <property type="nucleotide sequence ID" value="NZ_LT629711.1"/>
</dbReference>
<dbReference type="PANTHER" id="PTHR38011:SF12">
    <property type="entry name" value="BIFUNCTIONAL DEAMINASE-REDUCTASE DOMAIN PROTEIN"/>
    <property type="match status" value="1"/>
</dbReference>
<dbReference type="InterPro" id="IPR024072">
    <property type="entry name" value="DHFR-like_dom_sf"/>
</dbReference>